<evidence type="ECO:0000313" key="1">
    <source>
        <dbReference type="EMBL" id="AMD86893.1"/>
    </source>
</evidence>
<evidence type="ECO:0000313" key="2">
    <source>
        <dbReference type="Proteomes" id="UP000065220"/>
    </source>
</evidence>
<sequence>MRASFQGRLSVNQHGPFAPTARGGEDLRSLVLGVAATLWPRCEDTWFAHGGFDVDLLPQGRSHATVSVEASCPPGRDTLPMASLALTLETALARAATFRVEHAEVSFVVDDDQPLPSTDGWTMDGWATRLLRGASGATSATLTWAPASTASQDHRASERVMELLRGPQGLALISDDDDVAVTACSDEHTLLITPCDASILGVAVTIDVVRRAAQQAGVRGEARCSLRYAPVPPGSSWGSAPPRHRP</sequence>
<dbReference type="AlphaFoldDB" id="A0A0X8JEC2"/>
<gene>
    <name evidence="1" type="ORF">AXF14_03885</name>
</gene>
<protein>
    <submittedName>
        <fullName evidence="1">Uncharacterized protein</fullName>
    </submittedName>
</protein>
<organism evidence="1 2">
    <name type="scientific">Actinomyces radicidentis</name>
    <dbReference type="NCBI Taxonomy" id="111015"/>
    <lineage>
        <taxon>Bacteria</taxon>
        <taxon>Bacillati</taxon>
        <taxon>Actinomycetota</taxon>
        <taxon>Actinomycetes</taxon>
        <taxon>Actinomycetales</taxon>
        <taxon>Actinomycetaceae</taxon>
        <taxon>Actinomyces</taxon>
    </lineage>
</organism>
<name>A0A0X8JEC2_ACTRD</name>
<proteinExistence type="predicted"/>
<dbReference type="Proteomes" id="UP000065220">
    <property type="component" value="Chromosome"/>
</dbReference>
<dbReference type="KEGG" id="ard:AXF14_03885"/>
<dbReference type="EMBL" id="CP014228">
    <property type="protein sequence ID" value="AMD86893.1"/>
    <property type="molecule type" value="Genomic_DNA"/>
</dbReference>
<accession>A0A0X8JEC2</accession>
<keyword evidence="2" id="KW-1185">Reference proteome</keyword>
<dbReference type="RefSeq" id="WP_067940997.1">
    <property type="nucleotide sequence ID" value="NZ_CP014228.1"/>
</dbReference>
<reference evidence="2" key="1">
    <citation type="submission" date="2016-02" db="EMBL/GenBank/DDBJ databases">
        <authorList>
            <person name="Holder M.E."/>
            <person name="Ajami N.J."/>
            <person name="Petrosino J.F."/>
        </authorList>
    </citation>
    <scope>NUCLEOTIDE SEQUENCE [LARGE SCALE GENOMIC DNA]</scope>
    <source>
        <strain evidence="2">CCUG 36733</strain>
    </source>
</reference>